<feature type="region of interest" description="Disordered" evidence="1">
    <location>
        <begin position="86"/>
        <end position="183"/>
    </location>
</feature>
<reference evidence="3" key="1">
    <citation type="journal article" date="2014" name="Int. J. Syst. Evol. Microbiol.">
        <title>Complete genome sequence of Corynebacterium casei LMG S-19264T (=DSM 44701T), isolated from a smear-ripened cheese.</title>
        <authorList>
            <consortium name="US DOE Joint Genome Institute (JGI-PGF)"/>
            <person name="Walter F."/>
            <person name="Albersmeier A."/>
            <person name="Kalinowski J."/>
            <person name="Ruckert C."/>
        </authorList>
    </citation>
    <scope>NUCLEOTIDE SEQUENCE</scope>
    <source>
        <strain evidence="3">JCM 4490</strain>
    </source>
</reference>
<evidence type="ECO:0000313" key="4">
    <source>
        <dbReference type="Proteomes" id="UP000620224"/>
    </source>
</evidence>
<sequence length="224" mass="24991">MAPAPTTTTPPHHRQAPFRNVCYRQADLTVTANDALLLYTDGLIERRREDFAVGMQRLTTCARTIRGLGTAELCDRFLHHQPEAAFPTNERCSPSAFPRQPDPPSTQQAAPAPDGCGSQASAHAVPRHSQRVQKRRRNLRALHWRQGPRPVNRPDPCGCEDAAVGNRRTVPPRPRPGALLDAGQRDRRSLPGVLRRAPVDGRSPWRLGKRAVLLWRMVQGPRLD</sequence>
<dbReference type="InterPro" id="IPR001932">
    <property type="entry name" value="PPM-type_phosphatase-like_dom"/>
</dbReference>
<organism evidence="3 4">
    <name type="scientific">Streptomyces lucensis JCM 4490</name>
    <dbReference type="NCBI Taxonomy" id="1306176"/>
    <lineage>
        <taxon>Bacteria</taxon>
        <taxon>Bacillati</taxon>
        <taxon>Actinomycetota</taxon>
        <taxon>Actinomycetes</taxon>
        <taxon>Kitasatosporales</taxon>
        <taxon>Streptomycetaceae</taxon>
        <taxon>Streptomyces</taxon>
    </lineage>
</organism>
<evidence type="ECO:0000313" key="3">
    <source>
        <dbReference type="EMBL" id="GGW56603.1"/>
    </source>
</evidence>
<dbReference type="Gene3D" id="3.60.40.10">
    <property type="entry name" value="PPM-type phosphatase domain"/>
    <property type="match status" value="1"/>
</dbReference>
<name>A0A918MST3_9ACTN</name>
<protein>
    <recommendedName>
        <fullName evidence="2">PPM-type phosphatase domain-containing protein</fullName>
    </recommendedName>
</protein>
<evidence type="ECO:0000259" key="2">
    <source>
        <dbReference type="Pfam" id="PF07228"/>
    </source>
</evidence>
<dbReference type="InterPro" id="IPR036457">
    <property type="entry name" value="PPM-type-like_dom_sf"/>
</dbReference>
<feature type="compositionally biased region" description="Basic residues" evidence="1">
    <location>
        <begin position="125"/>
        <end position="143"/>
    </location>
</feature>
<dbReference type="AlphaFoldDB" id="A0A918MST3"/>
<accession>A0A918MST3</accession>
<dbReference type="Pfam" id="PF07228">
    <property type="entry name" value="SpoIIE"/>
    <property type="match status" value="1"/>
</dbReference>
<gene>
    <name evidence="3" type="ORF">GCM10010503_37240</name>
</gene>
<reference evidence="3" key="2">
    <citation type="submission" date="2020-09" db="EMBL/GenBank/DDBJ databases">
        <authorList>
            <person name="Sun Q."/>
            <person name="Ohkuma M."/>
        </authorList>
    </citation>
    <scope>NUCLEOTIDE SEQUENCE</scope>
    <source>
        <strain evidence="3">JCM 4490</strain>
    </source>
</reference>
<evidence type="ECO:0000256" key="1">
    <source>
        <dbReference type="SAM" id="MobiDB-lite"/>
    </source>
</evidence>
<comment type="caution">
    <text evidence="3">The sequence shown here is derived from an EMBL/GenBank/DDBJ whole genome shotgun (WGS) entry which is preliminary data.</text>
</comment>
<proteinExistence type="predicted"/>
<keyword evidence="4" id="KW-1185">Reference proteome</keyword>
<dbReference type="Proteomes" id="UP000620224">
    <property type="component" value="Unassembled WGS sequence"/>
</dbReference>
<dbReference type="EMBL" id="BMUE01000007">
    <property type="protein sequence ID" value="GGW56603.1"/>
    <property type="molecule type" value="Genomic_DNA"/>
</dbReference>
<feature type="domain" description="PPM-type phosphatase" evidence="2">
    <location>
        <begin position="18"/>
        <end position="82"/>
    </location>
</feature>
<dbReference type="RefSeq" id="WP_373305112.1">
    <property type="nucleotide sequence ID" value="NZ_BMUE01000007.1"/>
</dbReference>